<gene>
    <name evidence="1" type="ORF">RRG08_012985</name>
</gene>
<evidence type="ECO:0000313" key="1">
    <source>
        <dbReference type="EMBL" id="KAK3778713.1"/>
    </source>
</evidence>
<keyword evidence="2" id="KW-1185">Reference proteome</keyword>
<evidence type="ECO:0000313" key="2">
    <source>
        <dbReference type="Proteomes" id="UP001283361"/>
    </source>
</evidence>
<dbReference type="Proteomes" id="UP001283361">
    <property type="component" value="Unassembled WGS sequence"/>
</dbReference>
<reference evidence="1" key="1">
    <citation type="journal article" date="2023" name="G3 (Bethesda)">
        <title>A reference genome for the long-term kleptoplast-retaining sea slug Elysia crispata morphotype clarki.</title>
        <authorList>
            <person name="Eastman K.E."/>
            <person name="Pendleton A.L."/>
            <person name="Shaikh M.A."/>
            <person name="Suttiyut T."/>
            <person name="Ogas R."/>
            <person name="Tomko P."/>
            <person name="Gavelis G."/>
            <person name="Widhalm J.R."/>
            <person name="Wisecaver J.H."/>
        </authorList>
    </citation>
    <scope>NUCLEOTIDE SEQUENCE</scope>
    <source>
        <strain evidence="1">ECLA1</strain>
    </source>
</reference>
<proteinExistence type="predicted"/>
<accession>A0AAE1A0J5</accession>
<dbReference type="EMBL" id="JAWDGP010002895">
    <property type="protein sequence ID" value="KAK3778713.1"/>
    <property type="molecule type" value="Genomic_DNA"/>
</dbReference>
<dbReference type="AlphaFoldDB" id="A0AAE1A0J5"/>
<protein>
    <submittedName>
        <fullName evidence="1">Uncharacterized protein</fullName>
    </submittedName>
</protein>
<organism evidence="1 2">
    <name type="scientific">Elysia crispata</name>
    <name type="common">lettuce slug</name>
    <dbReference type="NCBI Taxonomy" id="231223"/>
    <lineage>
        <taxon>Eukaryota</taxon>
        <taxon>Metazoa</taxon>
        <taxon>Spiralia</taxon>
        <taxon>Lophotrochozoa</taxon>
        <taxon>Mollusca</taxon>
        <taxon>Gastropoda</taxon>
        <taxon>Heterobranchia</taxon>
        <taxon>Euthyneura</taxon>
        <taxon>Panpulmonata</taxon>
        <taxon>Sacoglossa</taxon>
        <taxon>Placobranchoidea</taxon>
        <taxon>Plakobranchidae</taxon>
        <taxon>Elysia</taxon>
    </lineage>
</organism>
<sequence length="193" mass="22578">MSLEDDYPQWSQYGRLCSLIKSPPNEPQASLREQARSEDTQASLADAWMIKRRPMHSFCCEQREKESFLYTTLTDLIIFTGFKPVHLAPWVVCGQGGKWGLHRFVRVYRATLMLVSTTPWLTPQQTVVSIEPRYQLRRHKKVELKRETVGFYLPQVRICCIMRIGRKGKIRVALVMRFLCPTRVTFWSPDLVD</sequence>
<name>A0AAE1A0J5_9GAST</name>
<comment type="caution">
    <text evidence="1">The sequence shown here is derived from an EMBL/GenBank/DDBJ whole genome shotgun (WGS) entry which is preliminary data.</text>
</comment>